<dbReference type="InterPro" id="IPR043128">
    <property type="entry name" value="Rev_trsase/Diguanyl_cyclase"/>
</dbReference>
<dbReference type="RefSeq" id="WP_379737743.1">
    <property type="nucleotide sequence ID" value="NZ_JBHRVV010000001.1"/>
</dbReference>
<dbReference type="Pfam" id="PF00563">
    <property type="entry name" value="EAL"/>
    <property type="match status" value="1"/>
</dbReference>
<dbReference type="InterPro" id="IPR000014">
    <property type="entry name" value="PAS"/>
</dbReference>
<evidence type="ECO:0000259" key="4">
    <source>
        <dbReference type="PROSITE" id="PS50887"/>
    </source>
</evidence>
<dbReference type="Proteomes" id="UP001595665">
    <property type="component" value="Unassembled WGS sequence"/>
</dbReference>
<reference evidence="6" key="1">
    <citation type="journal article" date="2019" name="Int. J. Syst. Evol. Microbiol.">
        <title>The Global Catalogue of Microorganisms (GCM) 10K type strain sequencing project: providing services to taxonomists for standard genome sequencing and annotation.</title>
        <authorList>
            <consortium name="The Broad Institute Genomics Platform"/>
            <consortium name="The Broad Institute Genome Sequencing Center for Infectious Disease"/>
            <person name="Wu L."/>
            <person name="Ma J."/>
        </authorList>
    </citation>
    <scope>NUCLEOTIDE SEQUENCE [LARGE SCALE GENOMIC DNA]</scope>
    <source>
        <strain evidence="6">CCM 7480</strain>
    </source>
</reference>
<dbReference type="EMBL" id="JBHRVV010000001">
    <property type="protein sequence ID" value="MFC3461367.1"/>
    <property type="molecule type" value="Genomic_DNA"/>
</dbReference>
<evidence type="ECO:0000259" key="2">
    <source>
        <dbReference type="PROSITE" id="PS50112"/>
    </source>
</evidence>
<keyword evidence="1" id="KW-0812">Transmembrane</keyword>
<evidence type="ECO:0000313" key="5">
    <source>
        <dbReference type="EMBL" id="MFC3461367.1"/>
    </source>
</evidence>
<dbReference type="Pfam" id="PF00989">
    <property type="entry name" value="PAS"/>
    <property type="match status" value="1"/>
</dbReference>
<dbReference type="SMART" id="SM00091">
    <property type="entry name" value="PAS"/>
    <property type="match status" value="1"/>
</dbReference>
<evidence type="ECO:0000313" key="6">
    <source>
        <dbReference type="Proteomes" id="UP001595665"/>
    </source>
</evidence>
<keyword evidence="6" id="KW-1185">Reference proteome</keyword>
<keyword evidence="1" id="KW-0472">Membrane</keyword>
<dbReference type="PROSITE" id="PS50883">
    <property type="entry name" value="EAL"/>
    <property type="match status" value="1"/>
</dbReference>
<dbReference type="SMART" id="SM00052">
    <property type="entry name" value="EAL"/>
    <property type="match status" value="1"/>
</dbReference>
<comment type="caution">
    <text evidence="5">The sequence shown here is derived from an EMBL/GenBank/DDBJ whole genome shotgun (WGS) entry which is preliminary data.</text>
</comment>
<name>A0ABV7PT55_9BURK</name>
<dbReference type="CDD" id="cd18774">
    <property type="entry name" value="PDC2_HK_sensor"/>
    <property type="match status" value="1"/>
</dbReference>
<dbReference type="PANTHER" id="PTHR44757">
    <property type="entry name" value="DIGUANYLATE CYCLASE DGCP"/>
    <property type="match status" value="1"/>
</dbReference>
<dbReference type="NCBIfam" id="TIGR00229">
    <property type="entry name" value="sensory_box"/>
    <property type="match status" value="1"/>
</dbReference>
<dbReference type="SMART" id="SM00267">
    <property type="entry name" value="GGDEF"/>
    <property type="match status" value="1"/>
</dbReference>
<dbReference type="Gene3D" id="3.30.70.270">
    <property type="match status" value="1"/>
</dbReference>
<dbReference type="InterPro" id="IPR029787">
    <property type="entry name" value="Nucleotide_cyclase"/>
</dbReference>
<dbReference type="Pfam" id="PF00990">
    <property type="entry name" value="GGDEF"/>
    <property type="match status" value="1"/>
</dbReference>
<dbReference type="CDD" id="cd01948">
    <property type="entry name" value="EAL"/>
    <property type="match status" value="1"/>
</dbReference>
<dbReference type="PROSITE" id="PS50112">
    <property type="entry name" value="PAS"/>
    <property type="match status" value="1"/>
</dbReference>
<dbReference type="InterPro" id="IPR035965">
    <property type="entry name" value="PAS-like_dom_sf"/>
</dbReference>
<gene>
    <name evidence="5" type="ORF">ACFOPH_24460</name>
</gene>
<dbReference type="Gene3D" id="3.30.450.20">
    <property type="entry name" value="PAS domain"/>
    <property type="match status" value="1"/>
</dbReference>
<dbReference type="SUPFAM" id="SSF55073">
    <property type="entry name" value="Nucleotide cyclase"/>
    <property type="match status" value="1"/>
</dbReference>
<dbReference type="SUPFAM" id="SSF55785">
    <property type="entry name" value="PYP-like sensor domain (PAS domain)"/>
    <property type="match status" value="1"/>
</dbReference>
<dbReference type="InterPro" id="IPR001633">
    <property type="entry name" value="EAL_dom"/>
</dbReference>
<dbReference type="PANTHER" id="PTHR44757:SF2">
    <property type="entry name" value="BIOFILM ARCHITECTURE MAINTENANCE PROTEIN MBAA"/>
    <property type="match status" value="1"/>
</dbReference>
<feature type="domain" description="PAS" evidence="2">
    <location>
        <begin position="257"/>
        <end position="327"/>
    </location>
</feature>
<protein>
    <submittedName>
        <fullName evidence="5">EAL domain-containing protein</fullName>
    </submittedName>
</protein>
<feature type="transmembrane region" description="Helical" evidence="1">
    <location>
        <begin position="171"/>
        <end position="193"/>
    </location>
</feature>
<feature type="domain" description="EAL" evidence="3">
    <location>
        <begin position="554"/>
        <end position="806"/>
    </location>
</feature>
<dbReference type="InterPro" id="IPR013767">
    <property type="entry name" value="PAS_fold"/>
</dbReference>
<accession>A0ABV7PT55</accession>
<dbReference type="CDD" id="cd00130">
    <property type="entry name" value="PAS"/>
    <property type="match status" value="1"/>
</dbReference>
<dbReference type="PROSITE" id="PS50887">
    <property type="entry name" value="GGDEF"/>
    <property type="match status" value="1"/>
</dbReference>
<evidence type="ECO:0000259" key="3">
    <source>
        <dbReference type="PROSITE" id="PS50883"/>
    </source>
</evidence>
<keyword evidence="1" id="KW-1133">Transmembrane helix</keyword>
<dbReference type="Gene3D" id="3.20.20.450">
    <property type="entry name" value="EAL domain"/>
    <property type="match status" value="1"/>
</dbReference>
<evidence type="ECO:0000256" key="1">
    <source>
        <dbReference type="SAM" id="Phobius"/>
    </source>
</evidence>
<feature type="domain" description="GGDEF" evidence="4">
    <location>
        <begin position="411"/>
        <end position="545"/>
    </location>
</feature>
<dbReference type="SUPFAM" id="SSF141868">
    <property type="entry name" value="EAL domain-like"/>
    <property type="match status" value="1"/>
</dbReference>
<dbReference type="InterPro" id="IPR000160">
    <property type="entry name" value="GGDEF_dom"/>
</dbReference>
<dbReference type="CDD" id="cd01949">
    <property type="entry name" value="GGDEF"/>
    <property type="match status" value="1"/>
</dbReference>
<proteinExistence type="predicted"/>
<dbReference type="InterPro" id="IPR052155">
    <property type="entry name" value="Biofilm_reg_signaling"/>
</dbReference>
<dbReference type="InterPro" id="IPR035919">
    <property type="entry name" value="EAL_sf"/>
</dbReference>
<dbReference type="NCBIfam" id="TIGR00254">
    <property type="entry name" value="GGDEF"/>
    <property type="match status" value="1"/>
</dbReference>
<sequence>MVYRRDGSRLISYPGAASARVAPRDDARAVQRVFAREAAWISNVAVDQRGTPVIGVHVPVRRDGKVIHALAMFVPASQLTALLQERGLPDGWLATVLDGEGVVAARNRGAGKFVGHLALERLRAVVARQPEGSLETTSLDGVPNFTVFARSPLTGYTAIVGVPRSQLTGPLWIRMAYLSATMAVLFGLGLLLARYVSRRISRSIHALIEPAAALGRGAPPSITAVHVSEAVEVATAIERAAALLQERDAALRAQRDELQQFKFFTEHANEMLLLLDEDGNIRYANRMASERLGYSNAELLSMTLFQIDLPTTTERLQAVFAECRDAQKPPFERVYRCRDGADIPVEITATVLEHKGEWLMHVVPRDIRERRQAEQAVRWAASHDGLTELANRAQATRFLETGLARARSVGGSGALLFIDLDRFKPVNDIYGHDAGDRVLQEVARRLRGCVRHDDLLARVGGDEFLMVLPCPDDAAAQAARRAEDIIRAVSQPIRLGNIEVVLSASVGISRFPQDGETASALIHAADMAMLEVKQGGRAGYAWYSAEMGAQAQFTLNVERRLQAALEHGGLLLHYQPIVRLASGRVDGVEALVRLDDGASPAVGPATFVPIAESCGLIAPMGEWVAAQACRQQGQWQAAGLPLSVSVNVSALQFRRSDFVGRVRDVIEATGIDPHCLVIELTETAVMENLAEAIGILRAVRALGVCVALDDFGTGYSSLSMVSTLPLDKLKIDQSFVRRIDTDHASRAVIDAVIALANSLGLELVAEGIETEAALHYLRERGCQLGQGYYFSRPLPVAQLETWQAGR</sequence>
<organism evidence="5 6">
    <name type="scientific">Massilia haematophila</name>
    <dbReference type="NCBI Taxonomy" id="457923"/>
    <lineage>
        <taxon>Bacteria</taxon>
        <taxon>Pseudomonadati</taxon>
        <taxon>Pseudomonadota</taxon>
        <taxon>Betaproteobacteria</taxon>
        <taxon>Burkholderiales</taxon>
        <taxon>Oxalobacteraceae</taxon>
        <taxon>Telluria group</taxon>
        <taxon>Massilia</taxon>
    </lineage>
</organism>